<feature type="region of interest" description="Disordered" evidence="2">
    <location>
        <begin position="112"/>
        <end position="134"/>
    </location>
</feature>
<keyword evidence="5" id="KW-1185">Reference proteome</keyword>
<gene>
    <name evidence="4" type="ORF">JOB18_037285</name>
</gene>
<evidence type="ECO:0000313" key="4">
    <source>
        <dbReference type="EMBL" id="KAG7494768.1"/>
    </source>
</evidence>
<feature type="region of interest" description="Disordered" evidence="2">
    <location>
        <begin position="49"/>
        <end position="100"/>
    </location>
</feature>
<organism evidence="4 5">
    <name type="scientific">Solea senegalensis</name>
    <name type="common">Senegalese sole</name>
    <dbReference type="NCBI Taxonomy" id="28829"/>
    <lineage>
        <taxon>Eukaryota</taxon>
        <taxon>Metazoa</taxon>
        <taxon>Chordata</taxon>
        <taxon>Craniata</taxon>
        <taxon>Vertebrata</taxon>
        <taxon>Euteleostomi</taxon>
        <taxon>Actinopterygii</taxon>
        <taxon>Neopterygii</taxon>
        <taxon>Teleostei</taxon>
        <taxon>Neoteleostei</taxon>
        <taxon>Acanthomorphata</taxon>
        <taxon>Carangaria</taxon>
        <taxon>Pleuronectiformes</taxon>
        <taxon>Pleuronectoidei</taxon>
        <taxon>Soleidae</taxon>
        <taxon>Solea</taxon>
    </lineage>
</organism>
<dbReference type="Proteomes" id="UP000693946">
    <property type="component" value="Linkage Group LG4"/>
</dbReference>
<dbReference type="PANTHER" id="PTHR14015:SF1">
    <property type="entry name" value="OPIOID GROWTH FACTOR RECEPTOR"/>
    <property type="match status" value="1"/>
</dbReference>
<sequence length="408" mass="48768">MIRMMIWLMYSTLGPVIAWIWRISRTFLVTPLVSPLVRSVRLALGWREDSGSRGKPERNGGVDAETVGDPEQGPRERKLMDEEEEEEEEEEEAEEGECERVDTTDEFYCDYDSTWESDGSEEEEEEKRGVMKRSSLRSTAAFSEQHFKFRRFEQAAKDMWNYRHDYRFQTRLHHWNRNMLPDEKPNLGFYLGQRPSMPDGVYIHDFHNHWKGSYDMLERVHTFIQWLFPLPEPGMNQEAWPLTKEEIKDFCDSDTAKENLLQSYKLMLDFYGLKLCDEKTGEIKRASNWEDRFYNLNNHSHNNLRITRILKCLGILGFPHFQTPLVQLFLKETLIHGELPSVKDSVLNYFVFAVRDKKQRRDLIQFAYSNYKPKEEFVWCPRRIQMKWLRMDAVTTSYELKSELRHQR</sequence>
<dbReference type="AlphaFoldDB" id="A0AAV6QNM7"/>
<feature type="compositionally biased region" description="Acidic residues" evidence="2">
    <location>
        <begin position="112"/>
        <end position="125"/>
    </location>
</feature>
<dbReference type="EMBL" id="JAGKHQ010000016">
    <property type="protein sequence ID" value="KAG7494768.1"/>
    <property type="molecule type" value="Genomic_DNA"/>
</dbReference>
<evidence type="ECO:0000259" key="3">
    <source>
        <dbReference type="Pfam" id="PF04664"/>
    </source>
</evidence>
<evidence type="ECO:0000256" key="2">
    <source>
        <dbReference type="SAM" id="MobiDB-lite"/>
    </source>
</evidence>
<name>A0AAV6QNM7_SOLSE</name>
<dbReference type="Pfam" id="PF04664">
    <property type="entry name" value="OGFr_N"/>
    <property type="match status" value="1"/>
</dbReference>
<comment type="caution">
    <text evidence="4">The sequence shown here is derived from an EMBL/GenBank/DDBJ whole genome shotgun (WGS) entry which is preliminary data.</text>
</comment>
<dbReference type="GO" id="GO:0140625">
    <property type="term" value="F:opioid growth factor receptor activity"/>
    <property type="evidence" value="ECO:0007669"/>
    <property type="project" value="InterPro"/>
</dbReference>
<dbReference type="InterPro" id="IPR039574">
    <property type="entry name" value="OGFr"/>
</dbReference>
<reference evidence="4 5" key="1">
    <citation type="journal article" date="2021" name="Sci. Rep.">
        <title>Chromosome anchoring in Senegalese sole (Solea senegalensis) reveals sex-associated markers and genome rearrangements in flatfish.</title>
        <authorList>
            <person name="Guerrero-Cozar I."/>
            <person name="Gomez-Garrido J."/>
            <person name="Berbel C."/>
            <person name="Martinez-Blanch J.F."/>
            <person name="Alioto T."/>
            <person name="Claros M.G."/>
            <person name="Gagnaire P.A."/>
            <person name="Manchado M."/>
        </authorList>
    </citation>
    <scope>NUCLEOTIDE SEQUENCE [LARGE SCALE GENOMIC DNA]</scope>
    <source>
        <strain evidence="4">Sse05_10M</strain>
    </source>
</reference>
<feature type="compositionally biased region" description="Acidic residues" evidence="2">
    <location>
        <begin position="81"/>
        <end position="97"/>
    </location>
</feature>
<evidence type="ECO:0000256" key="1">
    <source>
        <dbReference type="ARBA" id="ARBA00010365"/>
    </source>
</evidence>
<dbReference type="InterPro" id="IPR006757">
    <property type="entry name" value="OGF_rcpt"/>
</dbReference>
<feature type="compositionally biased region" description="Basic and acidic residues" evidence="2">
    <location>
        <begin position="49"/>
        <end position="60"/>
    </location>
</feature>
<evidence type="ECO:0000313" key="5">
    <source>
        <dbReference type="Proteomes" id="UP000693946"/>
    </source>
</evidence>
<protein>
    <submittedName>
        <fullName evidence="4">Opioid growth factor receptor-like</fullName>
    </submittedName>
</protein>
<keyword evidence="4" id="KW-0675">Receptor</keyword>
<accession>A0AAV6QNM7</accession>
<comment type="similarity">
    <text evidence="1">Belongs to the opioid growth factor receptor family.</text>
</comment>
<dbReference type="GO" id="GO:0016020">
    <property type="term" value="C:membrane"/>
    <property type="evidence" value="ECO:0007669"/>
    <property type="project" value="InterPro"/>
</dbReference>
<proteinExistence type="inferred from homology"/>
<dbReference type="PANTHER" id="PTHR14015">
    <property type="entry name" value="OPIOID GROWTH FACTOR RECEPTOR OGFR ZETA-TYPE OPIOID RECEPTOR"/>
    <property type="match status" value="1"/>
</dbReference>
<feature type="domain" description="Opioid growth factor receptor (OGFr) conserved" evidence="3">
    <location>
        <begin position="182"/>
        <end position="383"/>
    </location>
</feature>